<evidence type="ECO:0000256" key="2">
    <source>
        <dbReference type="SAM" id="Phobius"/>
    </source>
</evidence>
<organism evidence="4 5">
    <name type="scientific">Thermogutta terrifontis</name>
    <dbReference type="NCBI Taxonomy" id="1331910"/>
    <lineage>
        <taxon>Bacteria</taxon>
        <taxon>Pseudomonadati</taxon>
        <taxon>Planctomycetota</taxon>
        <taxon>Planctomycetia</taxon>
        <taxon>Pirellulales</taxon>
        <taxon>Thermoguttaceae</taxon>
        <taxon>Thermogutta</taxon>
    </lineage>
</organism>
<dbReference type="PROSITE" id="PS51175">
    <property type="entry name" value="CBM6"/>
    <property type="match status" value="1"/>
</dbReference>
<dbReference type="SUPFAM" id="SSF51126">
    <property type="entry name" value="Pectin lyase-like"/>
    <property type="match status" value="1"/>
</dbReference>
<dbReference type="InterPro" id="IPR005084">
    <property type="entry name" value="CBM6"/>
</dbReference>
<keyword evidence="2" id="KW-0812">Transmembrane</keyword>
<accession>A0A286RF36</accession>
<reference evidence="4 5" key="1">
    <citation type="journal article" name="Front. Microbiol.">
        <title>Sugar Metabolism of the First Thermophilic Planctomycete Thermogutta terrifontis: Comparative Genomic and Transcriptomic Approaches.</title>
        <authorList>
            <person name="Elcheninov A.G."/>
            <person name="Menzel P."/>
            <person name="Gudbergsdottir S.R."/>
            <person name="Slesarev A.I."/>
            <person name="Kadnikov V.V."/>
            <person name="Krogh A."/>
            <person name="Bonch-Osmolovskaya E.A."/>
            <person name="Peng X."/>
            <person name="Kublanov I.V."/>
        </authorList>
    </citation>
    <scope>NUCLEOTIDE SEQUENCE [LARGE SCALE GENOMIC DNA]</scope>
    <source>
        <strain evidence="4 5">R1</strain>
    </source>
</reference>
<evidence type="ECO:0000256" key="1">
    <source>
        <dbReference type="SAM" id="MobiDB-lite"/>
    </source>
</evidence>
<evidence type="ECO:0000313" key="4">
    <source>
        <dbReference type="EMBL" id="ASV74568.1"/>
    </source>
</evidence>
<dbReference type="EMBL" id="CP018477">
    <property type="protein sequence ID" value="ASV74568.1"/>
    <property type="molecule type" value="Genomic_DNA"/>
</dbReference>
<dbReference type="Gene3D" id="2.60.120.260">
    <property type="entry name" value="Galactose-binding domain-like"/>
    <property type="match status" value="1"/>
</dbReference>
<dbReference type="KEGG" id="ttf:THTE_1966"/>
<dbReference type="InterPro" id="IPR011050">
    <property type="entry name" value="Pectin_lyase_fold/virulence"/>
</dbReference>
<feature type="domain" description="CBM6" evidence="3">
    <location>
        <begin position="272"/>
        <end position="428"/>
    </location>
</feature>
<proteinExistence type="predicted"/>
<name>A0A286RF36_9BACT</name>
<keyword evidence="5" id="KW-1185">Reference proteome</keyword>
<protein>
    <recommendedName>
        <fullName evidence="3">CBM6 domain-containing protein</fullName>
    </recommendedName>
</protein>
<dbReference type="AlphaFoldDB" id="A0A286RF36"/>
<keyword evidence="2" id="KW-1133">Transmembrane helix</keyword>
<evidence type="ECO:0000259" key="3">
    <source>
        <dbReference type="PROSITE" id="PS51175"/>
    </source>
</evidence>
<sequence>MIVIPEAVNIRTRTRPHRNPAMARFSILLAFFFAGISFPLPAELPPPPGPAYRVPEGKSGPGVPVISSWTDDAGPDETFLLVGEGLTENVFMWGLSPNREDGAEIRPKIQFCTGKMLAATIPERAYDGPFVVWVENANGRSQPLVLNRPQLWWCYPRTCTPGGTVRVFGRNIGRRPHFAEVFAYLESESGSGSWLPSLSSGKYSATLRLPDDLAPGRYQLRIHAGAGGQWGWSDPITIQVQAQAPAQTGIQLTGTDIQAAVNALGAQGGGILTLPAGRYTLSGTLVIPAGVTVNGQGKGRTILQAPSSPAVKFAQFQGSAWNQGPAAVHTPGDTMVYKVTFPRAGDWHVWLRYATDMSPWGQPGVSGRMTLTLDDNPPVRLENLPNTGSFGTFRWSLSATLTASAGEHVLKWKNEQGGGIHIDAFVFTDDPSWQPQEGEFPVSGPHLVVLQGEDVVDFQTKEGSLPGAEKACVWLAGDGASVRNLTVLGSIQTNLGIVVRHPEFPQWIYNCRMENVEMRDCQGKQAENCGVRLFHAFGAVVKGCELWARSPLFLSGVRQCDLSENRLVSVTLWGGNAEGYINGRNEPVEECIIEGNVCAVPPGSEGGGPTGRRMIWLSTGRGSVTHNWIAGNREERAVFGGVAGTDQNVGEMILFEACQRVAYFGPIAGADVDRVTLPSFVKDTPQEWLGDVKREDLPRDDKGRETPYWPPEKENDREPVLTEYYVIVLDGPGWGQTRRIVARDQTTYRLASPWRVVPPPGSRVVISTAFFENHIVNNRTVNGMTGIQLWISCIGNIVSGNEVARQRKPAVFLYGTCTTLASSMPMTWNRGIGPLFFNHVEGTQADETSCGILLTTGERADLPLLFPHALGNVLRHNGCVKSRTDGVLVMGNRRDGEDSGLAAVMGTIAEFNLVRDALCGFRLASSVEGVVLRRNHVYFWYPVNNRAGERVAFQIDSPQTLCTLENNSVEGIQGVFESDIIPVRRGDIKESLDSQ</sequence>
<keyword evidence="2" id="KW-0472">Membrane</keyword>
<dbReference type="Gene3D" id="2.160.20.10">
    <property type="entry name" value="Single-stranded right-handed beta-helix, Pectin lyase-like"/>
    <property type="match status" value="1"/>
</dbReference>
<feature type="region of interest" description="Disordered" evidence="1">
    <location>
        <begin position="693"/>
        <end position="715"/>
    </location>
</feature>
<feature type="transmembrane region" description="Helical" evidence="2">
    <location>
        <begin position="21"/>
        <end position="40"/>
    </location>
</feature>
<dbReference type="SUPFAM" id="SSF49785">
    <property type="entry name" value="Galactose-binding domain-like"/>
    <property type="match status" value="1"/>
</dbReference>
<dbReference type="GO" id="GO:0030246">
    <property type="term" value="F:carbohydrate binding"/>
    <property type="evidence" value="ECO:0007669"/>
    <property type="project" value="InterPro"/>
</dbReference>
<dbReference type="Proteomes" id="UP000215086">
    <property type="component" value="Chromosome"/>
</dbReference>
<dbReference type="InterPro" id="IPR012334">
    <property type="entry name" value="Pectin_lyas_fold"/>
</dbReference>
<dbReference type="InterPro" id="IPR008979">
    <property type="entry name" value="Galactose-bd-like_sf"/>
</dbReference>
<evidence type="ECO:0000313" key="5">
    <source>
        <dbReference type="Proteomes" id="UP000215086"/>
    </source>
</evidence>
<gene>
    <name evidence="4" type="ORF">THTE_1966</name>
</gene>